<evidence type="ECO:0000256" key="8">
    <source>
        <dbReference type="SAM" id="SignalP"/>
    </source>
</evidence>
<dbReference type="Pfam" id="PF03734">
    <property type="entry name" value="YkuD"/>
    <property type="match status" value="1"/>
</dbReference>
<gene>
    <name evidence="10" type="ORF">AXG55_01895</name>
</gene>
<dbReference type="Pfam" id="PF24125">
    <property type="entry name" value="Cds6_C"/>
    <property type="match status" value="1"/>
</dbReference>
<evidence type="ECO:0000256" key="7">
    <source>
        <dbReference type="PROSITE-ProRule" id="PRU01373"/>
    </source>
</evidence>
<dbReference type="EMBL" id="CP017834">
    <property type="protein sequence ID" value="APJ02742.1"/>
    <property type="molecule type" value="Genomic_DNA"/>
</dbReference>
<dbReference type="UniPathway" id="UPA00219"/>
<feature type="chain" id="PRO_5013290017" description="L,D-TPase catalytic domain-containing protein" evidence="8">
    <location>
        <begin position="31"/>
        <end position="363"/>
    </location>
</feature>
<evidence type="ECO:0000256" key="6">
    <source>
        <dbReference type="ARBA" id="ARBA00023316"/>
    </source>
</evidence>
<dbReference type="CDD" id="cd16913">
    <property type="entry name" value="YkuD_like"/>
    <property type="match status" value="1"/>
</dbReference>
<proteinExistence type="inferred from homology"/>
<evidence type="ECO:0000313" key="11">
    <source>
        <dbReference type="Proteomes" id="UP000184731"/>
    </source>
</evidence>
<keyword evidence="8" id="KW-0732">Signal</keyword>
<dbReference type="PROSITE" id="PS52029">
    <property type="entry name" value="LD_TPASE"/>
    <property type="match status" value="1"/>
</dbReference>
<keyword evidence="3" id="KW-0808">Transferase</keyword>
<keyword evidence="5 7" id="KW-0573">Peptidoglycan synthesis</keyword>
<dbReference type="Proteomes" id="UP000184731">
    <property type="component" value="Chromosome"/>
</dbReference>
<feature type="domain" description="L,D-TPase catalytic" evidence="9">
    <location>
        <begin position="79"/>
        <end position="215"/>
    </location>
</feature>
<dbReference type="InterPro" id="IPR032710">
    <property type="entry name" value="NTF2-like_dom_sf"/>
</dbReference>
<feature type="active site" description="Proton donor/acceptor" evidence="7">
    <location>
        <position position="173"/>
    </location>
</feature>
<dbReference type="KEGG" id="saqi:AXG55_01895"/>
<reference evidence="10 11" key="1">
    <citation type="submission" date="2016-10" db="EMBL/GenBank/DDBJ databases">
        <title>Silvanigrella aquatica sp. nov., isolated from a freshwater lake located in the Black Forest, Germany, description of Silvanigrellaceae fam. nov., Silvanigrellales ord. nov., reclassification of the order Bdellovibrionales in the class Oligoflexia, reclassification of the families Bacteriovoracaceae and Halobacteriovoraceae in the new order Bacteriovoracales ord. nov., and reclassification of the family Pseudobacteriovoracaceae in the order Oligoflexiales.</title>
        <authorList>
            <person name="Hahn M.W."/>
            <person name="Schmidt J."/>
            <person name="Koll U."/>
            <person name="Rohde M."/>
            <person name="Verbag S."/>
            <person name="Pitt A."/>
            <person name="Nakai R."/>
            <person name="Naganuma T."/>
            <person name="Lang E."/>
        </authorList>
    </citation>
    <scope>NUCLEOTIDE SEQUENCE [LARGE SCALE GENOMIC DNA]</scope>
    <source>
        <strain evidence="10 11">MWH-Nonnen-W8red</strain>
    </source>
</reference>
<dbReference type="PANTHER" id="PTHR36699">
    <property type="entry name" value="LD-TRANSPEPTIDASE"/>
    <property type="match status" value="1"/>
</dbReference>
<dbReference type="SUPFAM" id="SSF141523">
    <property type="entry name" value="L,D-transpeptidase catalytic domain-like"/>
    <property type="match status" value="1"/>
</dbReference>
<dbReference type="GO" id="GO:0004180">
    <property type="term" value="F:carboxypeptidase activity"/>
    <property type="evidence" value="ECO:0007669"/>
    <property type="project" value="UniProtKB-ARBA"/>
</dbReference>
<comment type="pathway">
    <text evidence="1 7">Cell wall biogenesis; peptidoglycan biosynthesis.</text>
</comment>
<dbReference type="OrthoDB" id="5365194at2"/>
<comment type="similarity">
    <text evidence="2">Belongs to the YkuD family.</text>
</comment>
<dbReference type="SUPFAM" id="SSF54427">
    <property type="entry name" value="NTF2-like"/>
    <property type="match status" value="1"/>
</dbReference>
<dbReference type="Gene3D" id="2.40.440.10">
    <property type="entry name" value="L,D-transpeptidase catalytic domain-like"/>
    <property type="match status" value="1"/>
</dbReference>
<dbReference type="GO" id="GO:0008360">
    <property type="term" value="P:regulation of cell shape"/>
    <property type="evidence" value="ECO:0007669"/>
    <property type="project" value="UniProtKB-UniRule"/>
</dbReference>
<name>A0A1L4CXQ9_9BACT</name>
<dbReference type="GO" id="GO:0009252">
    <property type="term" value="P:peptidoglycan biosynthetic process"/>
    <property type="evidence" value="ECO:0007669"/>
    <property type="project" value="UniProtKB-UniPathway"/>
</dbReference>
<evidence type="ECO:0000256" key="5">
    <source>
        <dbReference type="ARBA" id="ARBA00022984"/>
    </source>
</evidence>
<protein>
    <recommendedName>
        <fullName evidence="9">L,D-TPase catalytic domain-containing protein</fullName>
    </recommendedName>
</protein>
<evidence type="ECO:0000256" key="2">
    <source>
        <dbReference type="ARBA" id="ARBA00005992"/>
    </source>
</evidence>
<dbReference type="RefSeq" id="WP_148696452.1">
    <property type="nucleotide sequence ID" value="NZ_CP017834.1"/>
</dbReference>
<evidence type="ECO:0000256" key="1">
    <source>
        <dbReference type="ARBA" id="ARBA00004752"/>
    </source>
</evidence>
<dbReference type="InterPro" id="IPR005490">
    <property type="entry name" value="LD_TPept_cat_dom"/>
</dbReference>
<organism evidence="10 11">
    <name type="scientific">Silvanigrella aquatica</name>
    <dbReference type="NCBI Taxonomy" id="1915309"/>
    <lineage>
        <taxon>Bacteria</taxon>
        <taxon>Pseudomonadati</taxon>
        <taxon>Bdellovibrionota</taxon>
        <taxon>Oligoflexia</taxon>
        <taxon>Silvanigrellales</taxon>
        <taxon>Silvanigrellaceae</taxon>
        <taxon>Silvanigrella</taxon>
    </lineage>
</organism>
<dbReference type="PANTHER" id="PTHR36699:SF1">
    <property type="entry name" value="L,D-TRANSPEPTIDASE YAFK-RELATED"/>
    <property type="match status" value="1"/>
</dbReference>
<accession>A0A1L4CXQ9</accession>
<keyword evidence="11" id="KW-1185">Reference proteome</keyword>
<dbReference type="GO" id="GO:0071555">
    <property type="term" value="P:cell wall organization"/>
    <property type="evidence" value="ECO:0007669"/>
    <property type="project" value="UniProtKB-UniRule"/>
</dbReference>
<dbReference type="AlphaFoldDB" id="A0A1L4CXQ9"/>
<evidence type="ECO:0000256" key="4">
    <source>
        <dbReference type="ARBA" id="ARBA00022960"/>
    </source>
</evidence>
<evidence type="ECO:0000313" key="10">
    <source>
        <dbReference type="EMBL" id="APJ02742.1"/>
    </source>
</evidence>
<evidence type="ECO:0000256" key="3">
    <source>
        <dbReference type="ARBA" id="ARBA00022679"/>
    </source>
</evidence>
<dbReference type="InterPro" id="IPR056203">
    <property type="entry name" value="Cds6_C"/>
</dbReference>
<evidence type="ECO:0000259" key="9">
    <source>
        <dbReference type="PROSITE" id="PS52029"/>
    </source>
</evidence>
<dbReference type="GO" id="GO:0016740">
    <property type="term" value="F:transferase activity"/>
    <property type="evidence" value="ECO:0007669"/>
    <property type="project" value="UniProtKB-KW"/>
</dbReference>
<dbReference type="STRING" id="1915309.AXG55_01895"/>
<keyword evidence="4 7" id="KW-0133">Cell shape</keyword>
<keyword evidence="6 7" id="KW-0961">Cell wall biogenesis/degradation</keyword>
<dbReference type="Gene3D" id="3.10.450.50">
    <property type="match status" value="1"/>
</dbReference>
<sequence>MILRCLTTRNMLKALIIQMTFYSSLCLASAEPLEDDQIAANATPLLPNLTQIQASDTNLKAFHKIPASFISLGRQPSAYALIVEKLQHKLSVYRTNQFGDYEIVKTYQAVTGKRQGDKRSSGDKKTPEGIYFITGKIEGDKLPSKYGPGALTLDYPNIFDQRLSKTGYGIWIHGVEDDTRIDKPFDTEGCVALKNQDWLDLEKYISPFETPVIITKEMTVWDSPKQLEEQKIAITSMLDSWKKAWENSELDSYLKFYSDSFRTLGKNKIQWSQIKSSLSSVRKGKINIEISEPKILSFEDQIFISFLQRYRSPEKEDFGRKFLYLKKENDDYKIISEKWIPEDKNKELLSALVGQNTDEYRNK</sequence>
<dbReference type="InterPro" id="IPR038063">
    <property type="entry name" value="Transpep_catalytic_dom"/>
</dbReference>
<feature type="active site" description="Nucleophile" evidence="7">
    <location>
        <position position="190"/>
    </location>
</feature>
<feature type="signal peptide" evidence="8">
    <location>
        <begin position="1"/>
        <end position="30"/>
    </location>
</feature>